<keyword evidence="2" id="KW-0732">Signal</keyword>
<accession>A0A7M7RI18</accession>
<dbReference type="RefSeq" id="XP_800342.3">
    <property type="nucleotide sequence ID" value="XM_795249.5"/>
</dbReference>
<name>A0A7M7RI18_STRPU</name>
<proteinExistence type="predicted"/>
<evidence type="ECO:0000256" key="1">
    <source>
        <dbReference type="SAM" id="MobiDB-lite"/>
    </source>
</evidence>
<feature type="region of interest" description="Disordered" evidence="1">
    <location>
        <begin position="357"/>
        <end position="379"/>
    </location>
</feature>
<dbReference type="InParanoid" id="A0A7M7RI18"/>
<reference evidence="3" key="2">
    <citation type="submission" date="2021-01" db="UniProtKB">
        <authorList>
            <consortium name="EnsemblMetazoa"/>
        </authorList>
    </citation>
    <scope>IDENTIFICATION</scope>
</reference>
<keyword evidence="4" id="KW-1185">Reference proteome</keyword>
<evidence type="ECO:0000313" key="3">
    <source>
        <dbReference type="EnsemblMetazoa" id="XP_800342"/>
    </source>
</evidence>
<evidence type="ECO:0000313" key="4">
    <source>
        <dbReference type="Proteomes" id="UP000007110"/>
    </source>
</evidence>
<reference evidence="4" key="1">
    <citation type="submission" date="2015-02" db="EMBL/GenBank/DDBJ databases">
        <title>Genome sequencing for Strongylocentrotus purpuratus.</title>
        <authorList>
            <person name="Murali S."/>
            <person name="Liu Y."/>
            <person name="Vee V."/>
            <person name="English A."/>
            <person name="Wang M."/>
            <person name="Skinner E."/>
            <person name="Han Y."/>
            <person name="Muzny D.M."/>
            <person name="Worley K.C."/>
            <person name="Gibbs R.A."/>
        </authorList>
    </citation>
    <scope>NUCLEOTIDE SEQUENCE</scope>
</reference>
<protein>
    <submittedName>
        <fullName evidence="3">Uncharacterized protein</fullName>
    </submittedName>
</protein>
<feature type="compositionally biased region" description="Acidic residues" evidence="1">
    <location>
        <begin position="74"/>
        <end position="95"/>
    </location>
</feature>
<feature type="compositionally biased region" description="Basic and acidic residues" evidence="1">
    <location>
        <begin position="96"/>
        <end position="105"/>
    </location>
</feature>
<dbReference type="OMA" id="EVNNDGA"/>
<feature type="signal peptide" evidence="2">
    <location>
        <begin position="1"/>
        <end position="22"/>
    </location>
</feature>
<feature type="chain" id="PRO_5029677038" evidence="2">
    <location>
        <begin position="23"/>
        <end position="408"/>
    </location>
</feature>
<feature type="region of interest" description="Disordered" evidence="1">
    <location>
        <begin position="136"/>
        <end position="158"/>
    </location>
</feature>
<feature type="region of interest" description="Disordered" evidence="1">
    <location>
        <begin position="60"/>
        <end position="121"/>
    </location>
</feature>
<sequence length="408" mass="45546">MARKAALPILMLVLTVVSCIFGAPAKQDVPPQAKSVQDVPSHITKGDVLLLKEKLEELEADLDQLEPQVPVETTGDDDEDEADIEPVDETDEEEEIARPPVEKVPDIPTPVEQQLPESVPAKHEMESDLVVEHPEEAKDEGLVGEGGAQDDGVEADGEWGEEEAVHEGIMPYRDPVDDDLYLRKLIVQALTVLYRKDADRIDTMLQGYENQLLEDDVFSENIAPAPQDLRPNPGMGGQKMEASVFAERPFTNEELHQEEVLQAMAAKKKQDINTAEHALLFDMQTFEGEGITLDDLLKDLEDKKKNPQSQVPLMEPRNAINETDEEEEAMFGEYKEDVGGVNDVDKEEEDLALSLQELQKTSNEGVNDVEHEVDDDEEEDADDLLMELMLNLNTSLKKLEEHKAALPK</sequence>
<dbReference type="PROSITE" id="PS51257">
    <property type="entry name" value="PROKAR_LIPOPROTEIN"/>
    <property type="match status" value="1"/>
</dbReference>
<evidence type="ECO:0000256" key="2">
    <source>
        <dbReference type="SAM" id="SignalP"/>
    </source>
</evidence>
<dbReference type="AlphaFoldDB" id="A0A7M7RI18"/>
<dbReference type="GeneID" id="585539"/>
<dbReference type="Proteomes" id="UP000007110">
    <property type="component" value="Unassembled WGS sequence"/>
</dbReference>
<organism evidence="3 4">
    <name type="scientific">Strongylocentrotus purpuratus</name>
    <name type="common">Purple sea urchin</name>
    <dbReference type="NCBI Taxonomy" id="7668"/>
    <lineage>
        <taxon>Eukaryota</taxon>
        <taxon>Metazoa</taxon>
        <taxon>Echinodermata</taxon>
        <taxon>Eleutherozoa</taxon>
        <taxon>Echinozoa</taxon>
        <taxon>Echinoidea</taxon>
        <taxon>Euechinoidea</taxon>
        <taxon>Echinacea</taxon>
        <taxon>Camarodonta</taxon>
        <taxon>Echinidea</taxon>
        <taxon>Strongylocentrotidae</taxon>
        <taxon>Strongylocentrotus</taxon>
    </lineage>
</organism>
<dbReference type="OrthoDB" id="10544912at2759"/>
<dbReference type="EnsemblMetazoa" id="XM_795249">
    <property type="protein sequence ID" value="XP_800342"/>
    <property type="gene ID" value="LOC585539"/>
</dbReference>